<dbReference type="InterPro" id="IPR036191">
    <property type="entry name" value="RRF_sf"/>
</dbReference>
<dbReference type="CDD" id="cd00520">
    <property type="entry name" value="RRF"/>
    <property type="match status" value="1"/>
</dbReference>
<reference evidence="8 9" key="1">
    <citation type="submission" date="2011-12" db="EMBL/GenBank/DDBJ databases">
        <title>Whole genome shotgun sequence of Gordonia effusa NBRC 100432.</title>
        <authorList>
            <person name="Yoshida I."/>
            <person name="Takarada H."/>
            <person name="Hosoyama A."/>
            <person name="Tsuchikane K."/>
            <person name="Katsumata H."/>
            <person name="Yamazaki S."/>
            <person name="Fujita N."/>
        </authorList>
    </citation>
    <scope>NUCLEOTIDE SEQUENCE [LARGE SCALE GENOMIC DNA]</scope>
    <source>
        <strain evidence="8 9">NBRC 100432</strain>
    </source>
</reference>
<evidence type="ECO:0000313" key="8">
    <source>
        <dbReference type="EMBL" id="GAB18536.1"/>
    </source>
</evidence>
<dbReference type="GO" id="GO:0043023">
    <property type="term" value="F:ribosomal large subunit binding"/>
    <property type="evidence" value="ECO:0007669"/>
    <property type="project" value="TreeGrafter"/>
</dbReference>
<comment type="function">
    <text evidence="5">Responsible for the release of ribosomes from messenger RNA at the termination of protein biosynthesis. May increase the efficiency of translation by recycling ribosomes from one round of translation to another.</text>
</comment>
<dbReference type="Gene3D" id="1.10.132.20">
    <property type="entry name" value="Ribosome-recycling factor"/>
    <property type="match status" value="1"/>
</dbReference>
<dbReference type="EMBL" id="BAEH01000057">
    <property type="protein sequence ID" value="GAB18536.1"/>
    <property type="molecule type" value="Genomic_DNA"/>
</dbReference>
<evidence type="ECO:0000313" key="9">
    <source>
        <dbReference type="Proteomes" id="UP000035034"/>
    </source>
</evidence>
<keyword evidence="4 5" id="KW-0648">Protein biosynthesis</keyword>
<dbReference type="OrthoDB" id="9804006at2"/>
<dbReference type="eggNOG" id="COG0233">
    <property type="taxonomic scope" value="Bacteria"/>
</dbReference>
<protein>
    <recommendedName>
        <fullName evidence="5">Ribosome-recycling factor</fullName>
        <shortName evidence="5">RRF</shortName>
    </recommendedName>
    <alternativeName>
        <fullName evidence="5">Ribosome-releasing factor</fullName>
    </alternativeName>
</protein>
<name>H0R0D5_9ACTN</name>
<dbReference type="GO" id="GO:0005737">
    <property type="term" value="C:cytoplasm"/>
    <property type="evidence" value="ECO:0007669"/>
    <property type="project" value="UniProtKB-SubCell"/>
</dbReference>
<dbReference type="InterPro" id="IPR023584">
    <property type="entry name" value="Ribosome_recyc_fac_dom"/>
</dbReference>
<feature type="region of interest" description="Disordered" evidence="6">
    <location>
        <begin position="142"/>
        <end position="162"/>
    </location>
</feature>
<dbReference type="GO" id="GO:0006415">
    <property type="term" value="P:translational termination"/>
    <property type="evidence" value="ECO:0007669"/>
    <property type="project" value="UniProtKB-UniRule"/>
</dbReference>
<dbReference type="InterPro" id="IPR002661">
    <property type="entry name" value="Ribosome_recyc_fac"/>
</dbReference>
<evidence type="ECO:0000256" key="2">
    <source>
        <dbReference type="ARBA" id="ARBA00005912"/>
    </source>
</evidence>
<dbReference type="Pfam" id="PF01765">
    <property type="entry name" value="RRF"/>
    <property type="match status" value="1"/>
</dbReference>
<dbReference type="HAMAP" id="MF_00040">
    <property type="entry name" value="RRF"/>
    <property type="match status" value="1"/>
</dbReference>
<dbReference type="AlphaFoldDB" id="H0R0D5"/>
<dbReference type="FunFam" id="3.30.1360.40:FF:000001">
    <property type="entry name" value="Ribosome-recycling factor"/>
    <property type="match status" value="1"/>
</dbReference>
<gene>
    <name evidence="5 8" type="primary">frr</name>
    <name evidence="8" type="ORF">GOEFS_057_00120</name>
</gene>
<evidence type="ECO:0000256" key="4">
    <source>
        <dbReference type="ARBA" id="ARBA00022917"/>
    </source>
</evidence>
<keyword evidence="9" id="KW-1185">Reference proteome</keyword>
<evidence type="ECO:0000256" key="6">
    <source>
        <dbReference type="SAM" id="MobiDB-lite"/>
    </source>
</evidence>
<accession>H0R0D5</accession>
<comment type="subcellular location">
    <subcellularLocation>
        <location evidence="1 5">Cytoplasm</location>
    </subcellularLocation>
</comment>
<evidence type="ECO:0000256" key="1">
    <source>
        <dbReference type="ARBA" id="ARBA00004496"/>
    </source>
</evidence>
<evidence type="ECO:0000259" key="7">
    <source>
        <dbReference type="Pfam" id="PF01765"/>
    </source>
</evidence>
<dbReference type="STRING" id="1077974.GOEFS_057_00120"/>
<keyword evidence="3 5" id="KW-0963">Cytoplasm</keyword>
<proteinExistence type="inferred from homology"/>
<dbReference type="PANTHER" id="PTHR20982:SF3">
    <property type="entry name" value="MITOCHONDRIAL RIBOSOME RECYCLING FACTOR PSEUDO 1"/>
    <property type="match status" value="1"/>
</dbReference>
<dbReference type="SUPFAM" id="SSF55194">
    <property type="entry name" value="Ribosome recycling factor, RRF"/>
    <property type="match status" value="1"/>
</dbReference>
<evidence type="ECO:0000256" key="5">
    <source>
        <dbReference type="HAMAP-Rule" id="MF_00040"/>
    </source>
</evidence>
<dbReference type="RefSeq" id="WP_007317873.1">
    <property type="nucleotide sequence ID" value="NZ_BAEH01000057.1"/>
</dbReference>
<evidence type="ECO:0000256" key="3">
    <source>
        <dbReference type="ARBA" id="ARBA00022490"/>
    </source>
</evidence>
<comment type="caution">
    <text evidence="8">The sequence shown here is derived from an EMBL/GenBank/DDBJ whole genome shotgun (WGS) entry which is preliminary data.</text>
</comment>
<dbReference type="Proteomes" id="UP000035034">
    <property type="component" value="Unassembled WGS sequence"/>
</dbReference>
<dbReference type="PANTHER" id="PTHR20982">
    <property type="entry name" value="RIBOSOME RECYCLING FACTOR"/>
    <property type="match status" value="1"/>
</dbReference>
<feature type="domain" description="Ribosome recycling factor" evidence="7">
    <location>
        <begin position="21"/>
        <end position="183"/>
    </location>
</feature>
<dbReference type="Gene3D" id="3.30.1360.40">
    <property type="match status" value="1"/>
</dbReference>
<dbReference type="NCBIfam" id="TIGR00496">
    <property type="entry name" value="frr"/>
    <property type="match status" value="1"/>
</dbReference>
<sequence length="185" mass="20570">MIDEALLDAEEKMEKAVSVARDDMSSIRTGRANPAMFNRINIEYYGAMTPIAQIASITAAEARLIVIKPYESSTLNDIETSIRNSDLGVNPTNDGSLIRIAIPQLTEERRKELVKQAKGKGEDAKVSIRNVRRKAVDELKRIQKDGEAGEDEVTRAEKELDKTTASYVAQVDELVKHKEGELLEV</sequence>
<comment type="similarity">
    <text evidence="2 5">Belongs to the RRF family.</text>
</comment>
<organism evidence="8 9">
    <name type="scientific">Gordonia effusa NBRC 100432</name>
    <dbReference type="NCBI Taxonomy" id="1077974"/>
    <lineage>
        <taxon>Bacteria</taxon>
        <taxon>Bacillati</taxon>
        <taxon>Actinomycetota</taxon>
        <taxon>Actinomycetes</taxon>
        <taxon>Mycobacteriales</taxon>
        <taxon>Gordoniaceae</taxon>
        <taxon>Gordonia</taxon>
    </lineage>
</organism>
<dbReference type="FunFam" id="1.10.132.20:FF:000001">
    <property type="entry name" value="Ribosome-recycling factor"/>
    <property type="match status" value="1"/>
</dbReference>